<accession>A0A0R1LPZ2</accession>
<dbReference type="Proteomes" id="UP000051955">
    <property type="component" value="Unassembled WGS sequence"/>
</dbReference>
<protein>
    <submittedName>
        <fullName evidence="1">Uncharacterized protein</fullName>
    </submittedName>
</protein>
<sequence length="102" mass="11589">MEGGAMNPEELFARYLRKYQIDLQHPDHGQITLTSAVWPQQPALRQTVQAALMGLDGVQTATPVNADQLDLRYDSAQLRRLNPLKLLALERQIGRQYRQAGY</sequence>
<reference evidence="1 2" key="1">
    <citation type="journal article" date="2015" name="Genome Announc.">
        <title>Expanding the biotechnology potential of lactobacilli through comparative genomics of 213 strains and associated genera.</title>
        <authorList>
            <person name="Sun Z."/>
            <person name="Harris H.M."/>
            <person name="McCann A."/>
            <person name="Guo C."/>
            <person name="Argimon S."/>
            <person name="Zhang W."/>
            <person name="Yang X."/>
            <person name="Jeffery I.B."/>
            <person name="Cooney J.C."/>
            <person name="Kagawa T.F."/>
            <person name="Liu W."/>
            <person name="Song Y."/>
            <person name="Salvetti E."/>
            <person name="Wrobel A."/>
            <person name="Rasinkangas P."/>
            <person name="Parkhill J."/>
            <person name="Rea M.C."/>
            <person name="O'Sullivan O."/>
            <person name="Ritari J."/>
            <person name="Douillard F.P."/>
            <person name="Paul Ross R."/>
            <person name="Yang R."/>
            <person name="Briner A.E."/>
            <person name="Felis G.E."/>
            <person name="de Vos W.M."/>
            <person name="Barrangou R."/>
            <person name="Klaenhammer T.R."/>
            <person name="Caufield P.W."/>
            <person name="Cui Y."/>
            <person name="Zhang H."/>
            <person name="O'Toole P.W."/>
        </authorList>
    </citation>
    <scope>NUCLEOTIDE SEQUENCE [LARGE SCALE GENOMIC DNA]</scope>
    <source>
        <strain evidence="1 2">DSM 19394</strain>
    </source>
</reference>
<gene>
    <name evidence="1" type="ORF">FD25_GL001571</name>
</gene>
<evidence type="ECO:0000313" key="1">
    <source>
        <dbReference type="EMBL" id="KRK95188.1"/>
    </source>
</evidence>
<dbReference type="EMBL" id="AZDV01000015">
    <property type="protein sequence ID" value="KRK95188.1"/>
    <property type="molecule type" value="Genomic_DNA"/>
</dbReference>
<proteinExistence type="predicted"/>
<dbReference type="PATRIC" id="fig|1423715.3.peg.1608"/>
<dbReference type="AlphaFoldDB" id="A0A0R1LPZ2"/>
<organism evidence="1 2">
    <name type="scientific">Levilactobacillus acidifarinae DSM 19394 = JCM 15949</name>
    <dbReference type="NCBI Taxonomy" id="1423715"/>
    <lineage>
        <taxon>Bacteria</taxon>
        <taxon>Bacillati</taxon>
        <taxon>Bacillota</taxon>
        <taxon>Bacilli</taxon>
        <taxon>Lactobacillales</taxon>
        <taxon>Lactobacillaceae</taxon>
        <taxon>Levilactobacillus</taxon>
    </lineage>
</organism>
<comment type="caution">
    <text evidence="1">The sequence shown here is derived from an EMBL/GenBank/DDBJ whole genome shotgun (WGS) entry which is preliminary data.</text>
</comment>
<name>A0A0R1LPZ2_9LACO</name>
<evidence type="ECO:0000313" key="2">
    <source>
        <dbReference type="Proteomes" id="UP000051955"/>
    </source>
</evidence>
<keyword evidence="2" id="KW-1185">Reference proteome</keyword>